<dbReference type="EMBL" id="MLQQ01000001">
    <property type="protein sequence ID" value="OIJ16083.1"/>
    <property type="molecule type" value="Genomic_DNA"/>
</dbReference>
<evidence type="ECO:0000313" key="3">
    <source>
        <dbReference type="Proteomes" id="UP000180098"/>
    </source>
</evidence>
<reference evidence="2 3" key="1">
    <citation type="submission" date="2016-10" db="EMBL/GenBank/DDBJ databases">
        <title>Draft genome sequences of four alkaliphilic bacteria belonging to the Anaerobacillus genus.</title>
        <authorList>
            <person name="Bassil N.M."/>
            <person name="Lloyd J.R."/>
        </authorList>
    </citation>
    <scope>NUCLEOTIDE SEQUENCE [LARGE SCALE GENOMIC DNA]</scope>
    <source>
        <strain evidence="2 3">DSM 15340</strain>
    </source>
</reference>
<dbReference type="GO" id="GO:0005524">
    <property type="term" value="F:ATP binding"/>
    <property type="evidence" value="ECO:0007669"/>
    <property type="project" value="InterPro"/>
</dbReference>
<evidence type="ECO:0000313" key="2">
    <source>
        <dbReference type="EMBL" id="OIJ16083.1"/>
    </source>
</evidence>
<comment type="caution">
    <text evidence="2">The sequence shown here is derived from an EMBL/GenBank/DDBJ whole genome shotgun (WGS) entry which is preliminary data.</text>
</comment>
<evidence type="ECO:0000259" key="1">
    <source>
        <dbReference type="PROSITE" id="PS50893"/>
    </source>
</evidence>
<organism evidence="2 3">
    <name type="scientific">Anaerobacillus arseniciselenatis</name>
    <dbReference type="NCBI Taxonomy" id="85682"/>
    <lineage>
        <taxon>Bacteria</taxon>
        <taxon>Bacillati</taxon>
        <taxon>Bacillota</taxon>
        <taxon>Bacilli</taxon>
        <taxon>Bacillales</taxon>
        <taxon>Bacillaceae</taxon>
        <taxon>Anaerobacillus</taxon>
    </lineage>
</organism>
<dbReference type="Gene3D" id="3.40.50.300">
    <property type="entry name" value="P-loop containing nucleotide triphosphate hydrolases"/>
    <property type="match status" value="1"/>
</dbReference>
<dbReference type="InterPro" id="IPR027417">
    <property type="entry name" value="P-loop_NTPase"/>
</dbReference>
<feature type="domain" description="ABC transporter" evidence="1">
    <location>
        <begin position="4"/>
        <end position="236"/>
    </location>
</feature>
<dbReference type="InterPro" id="IPR008995">
    <property type="entry name" value="Mo/tungstate-bd_C_term_dom"/>
</dbReference>
<dbReference type="PROSITE" id="PS50893">
    <property type="entry name" value="ABC_TRANSPORTER_2"/>
    <property type="match status" value="1"/>
</dbReference>
<dbReference type="InterPro" id="IPR047641">
    <property type="entry name" value="ABC_transpr_MalK/UgpC-like"/>
</dbReference>
<dbReference type="AlphaFoldDB" id="A0A1S2LV88"/>
<dbReference type="GO" id="GO:0055052">
    <property type="term" value="C:ATP-binding cassette (ABC) transporter complex, substrate-binding subunit-containing"/>
    <property type="evidence" value="ECO:0007669"/>
    <property type="project" value="TreeGrafter"/>
</dbReference>
<accession>A0A1S2LV88</accession>
<dbReference type="PANTHER" id="PTHR43875">
    <property type="entry name" value="MALTODEXTRIN IMPORT ATP-BINDING PROTEIN MSMX"/>
    <property type="match status" value="1"/>
</dbReference>
<dbReference type="RefSeq" id="WP_071312008.1">
    <property type="nucleotide sequence ID" value="NZ_MLQQ01000001.1"/>
</dbReference>
<dbReference type="Proteomes" id="UP000180098">
    <property type="component" value="Unassembled WGS sequence"/>
</dbReference>
<keyword evidence="3" id="KW-1185">Reference proteome</keyword>
<dbReference type="SUPFAM" id="SSF50331">
    <property type="entry name" value="MOP-like"/>
    <property type="match status" value="1"/>
</dbReference>
<name>A0A1S2LV88_9BACI</name>
<protein>
    <recommendedName>
        <fullName evidence="1">ABC transporter domain-containing protein</fullName>
    </recommendedName>
</protein>
<dbReference type="GO" id="GO:0016887">
    <property type="term" value="F:ATP hydrolysis activity"/>
    <property type="evidence" value="ECO:0007669"/>
    <property type="project" value="InterPro"/>
</dbReference>
<dbReference type="SUPFAM" id="SSF52540">
    <property type="entry name" value="P-loop containing nucleoside triphosphate hydrolases"/>
    <property type="match status" value="1"/>
</dbReference>
<gene>
    <name evidence="2" type="ORF">BKP35_03635</name>
</gene>
<dbReference type="PANTHER" id="PTHR43875:SF1">
    <property type="entry name" value="OSMOPROTECTIVE COMPOUNDS UPTAKE ATP-BINDING PROTEIN GGTA"/>
    <property type="match status" value="1"/>
</dbReference>
<proteinExistence type="predicted"/>
<dbReference type="InterPro" id="IPR003439">
    <property type="entry name" value="ABC_transporter-like_ATP-bd"/>
</dbReference>
<sequence>MTILLIKDLWKKTEHNYQLKDVSLAIYENEWLLITGPVNEGKEVLQNILLQFDEDFHGTVYFQNENIKKIKNYSEQVAFIHNHFTSEETEYNVYDYLSLPLKLKGFGEGEISENIRKVTEEISCNLSLKKLVKDLSLREKIVVCLLRVNLTKPKLLIIEEPFFELPNSKRQTIISVFKDFIKIWKQTTVIVFSSYASEWLEICDRVVLVKDHSISQIGEKKQLLQNPKQIFVTKYIDCAEVSYLKGCIKKGAFISDGLTFLLPQYTEEEFQIYEGQSVYIGLRASCFQIMEQTKLKDEGFTVSLPIHFIKGVDARYMIYSNIGGNPVVAEIKNNGKIYEDQNLLLYYAFGDLLFFDGVTELNLKRRG</sequence>
<dbReference type="Pfam" id="PF00005">
    <property type="entry name" value="ABC_tran"/>
    <property type="match status" value="1"/>
</dbReference>